<evidence type="ECO:0000313" key="6">
    <source>
        <dbReference type="EMBL" id="CRK17351.1"/>
    </source>
</evidence>
<dbReference type="Pfam" id="PF04828">
    <property type="entry name" value="GFA"/>
    <property type="match status" value="1"/>
</dbReference>
<evidence type="ECO:0000256" key="4">
    <source>
        <dbReference type="ARBA" id="ARBA00023239"/>
    </source>
</evidence>
<comment type="similarity">
    <text evidence="1">Belongs to the Gfa family.</text>
</comment>
<evidence type="ECO:0000256" key="1">
    <source>
        <dbReference type="ARBA" id="ARBA00005495"/>
    </source>
</evidence>
<dbReference type="AlphaFoldDB" id="A0A0G4L5W0"/>
<dbReference type="STRING" id="100787.A0A0G4L5W0"/>
<protein>
    <recommendedName>
        <fullName evidence="5">CENP-V/GFA domain-containing protein</fullName>
    </recommendedName>
</protein>
<dbReference type="PANTHER" id="PTHR33337:SF40">
    <property type="entry name" value="CENP-V_GFA DOMAIN-CONTAINING PROTEIN-RELATED"/>
    <property type="match status" value="1"/>
</dbReference>
<proteinExistence type="inferred from homology"/>
<dbReference type="EMBL" id="CVQH01008446">
    <property type="protein sequence ID" value="CRK17351.1"/>
    <property type="molecule type" value="Genomic_DNA"/>
</dbReference>
<dbReference type="PROSITE" id="PS51891">
    <property type="entry name" value="CENP_V_GFA"/>
    <property type="match status" value="1"/>
</dbReference>
<dbReference type="GO" id="GO:0046872">
    <property type="term" value="F:metal ion binding"/>
    <property type="evidence" value="ECO:0007669"/>
    <property type="project" value="UniProtKB-KW"/>
</dbReference>
<keyword evidence="7" id="KW-1185">Reference proteome</keyword>
<dbReference type="GO" id="GO:0016846">
    <property type="term" value="F:carbon-sulfur lyase activity"/>
    <property type="evidence" value="ECO:0007669"/>
    <property type="project" value="InterPro"/>
</dbReference>
<dbReference type="Gene3D" id="3.90.1590.10">
    <property type="entry name" value="glutathione-dependent formaldehyde- activating enzyme (gfa)"/>
    <property type="match status" value="1"/>
</dbReference>
<keyword evidence="3" id="KW-0862">Zinc</keyword>
<organism evidence="6 7">
    <name type="scientific">Verticillium longisporum</name>
    <name type="common">Verticillium dahliae var. longisporum</name>
    <dbReference type="NCBI Taxonomy" id="100787"/>
    <lineage>
        <taxon>Eukaryota</taxon>
        <taxon>Fungi</taxon>
        <taxon>Dikarya</taxon>
        <taxon>Ascomycota</taxon>
        <taxon>Pezizomycotina</taxon>
        <taxon>Sordariomycetes</taxon>
        <taxon>Hypocreomycetidae</taxon>
        <taxon>Glomerellales</taxon>
        <taxon>Plectosphaerellaceae</taxon>
        <taxon>Verticillium</taxon>
    </lineage>
</organism>
<dbReference type="SUPFAM" id="SSF51316">
    <property type="entry name" value="Mss4-like"/>
    <property type="match status" value="1"/>
</dbReference>
<dbReference type="Proteomes" id="UP000044602">
    <property type="component" value="Unassembled WGS sequence"/>
</dbReference>
<evidence type="ECO:0000256" key="3">
    <source>
        <dbReference type="ARBA" id="ARBA00022833"/>
    </source>
</evidence>
<dbReference type="PANTHER" id="PTHR33337">
    <property type="entry name" value="GFA DOMAIN-CONTAINING PROTEIN"/>
    <property type="match status" value="1"/>
</dbReference>
<accession>A0A0G4L5W0</accession>
<evidence type="ECO:0000259" key="5">
    <source>
        <dbReference type="PROSITE" id="PS51891"/>
    </source>
</evidence>
<keyword evidence="2" id="KW-0479">Metal-binding</keyword>
<feature type="domain" description="CENP-V/GFA" evidence="5">
    <location>
        <begin position="34"/>
        <end position="169"/>
    </location>
</feature>
<reference evidence="6 7" key="1">
    <citation type="submission" date="2015-05" db="EMBL/GenBank/DDBJ databases">
        <authorList>
            <person name="Wang D.B."/>
            <person name="Wang M."/>
        </authorList>
    </citation>
    <scope>NUCLEOTIDE SEQUENCE [LARGE SCALE GENOMIC DNA]</scope>
    <source>
        <strain evidence="6">VL1</strain>
    </source>
</reference>
<dbReference type="InterPro" id="IPR011057">
    <property type="entry name" value="Mss4-like_sf"/>
</dbReference>
<dbReference type="InterPro" id="IPR006913">
    <property type="entry name" value="CENP-V/GFA"/>
</dbReference>
<name>A0A0G4L5W0_VERLO</name>
<gene>
    <name evidence="6" type="ORF">BN1708_012012</name>
</gene>
<keyword evidence="4" id="KW-0456">Lyase</keyword>
<evidence type="ECO:0000313" key="7">
    <source>
        <dbReference type="Proteomes" id="UP000044602"/>
    </source>
</evidence>
<evidence type="ECO:0000256" key="2">
    <source>
        <dbReference type="ARBA" id="ARBA00022723"/>
    </source>
</evidence>
<sequence>MYDNLGVVLQNYATQNHLVAITNTMSLGPIPETITGSCLCTALRYKITFPPSHDFAAASRLCQCTQCRKQTGGLFLAVFFIPASALAWTTPTEALKTYSATPGAQRGFCGSCGSFLYWRSDEGKGLSLSIGTVDPLYLFGEGANEKGGEVPEGGFGKALCNGLGGTEWCLNEVKGVTDDMPLLHAGKRYQEDSDVVG</sequence>